<feature type="transmembrane region" description="Helical" evidence="6">
    <location>
        <begin position="13"/>
        <end position="33"/>
    </location>
</feature>
<reference evidence="8 9" key="1">
    <citation type="submission" date="2023-03" db="EMBL/GenBank/DDBJ databases">
        <authorList>
            <person name="Shen W."/>
            <person name="Cai J."/>
        </authorList>
    </citation>
    <scope>NUCLEOTIDE SEQUENCE [LARGE SCALE GENOMIC DNA]</scope>
    <source>
        <strain evidence="8 9">D6-4</strain>
    </source>
</reference>
<keyword evidence="9" id="KW-1185">Reference proteome</keyword>
<name>A0ABU3EZD5_9ENTE</name>
<protein>
    <submittedName>
        <fullName evidence="8">PLD nuclease N-terminal domain-containing protein</fullName>
    </submittedName>
</protein>
<keyword evidence="4 6" id="KW-1133">Transmembrane helix</keyword>
<dbReference type="Pfam" id="PF13396">
    <property type="entry name" value="PLDc_N"/>
    <property type="match status" value="1"/>
</dbReference>
<evidence type="ECO:0000256" key="6">
    <source>
        <dbReference type="SAM" id="Phobius"/>
    </source>
</evidence>
<sequence>MNNFAFLKENLPIFLPLIILELILVIAAVTHILKHPHYRFGNKIIWLFVVVLLQIIGPVIYFVFGRGDDQ</sequence>
<keyword evidence="3 6" id="KW-0812">Transmembrane</keyword>
<evidence type="ECO:0000256" key="3">
    <source>
        <dbReference type="ARBA" id="ARBA00022692"/>
    </source>
</evidence>
<keyword evidence="2" id="KW-1003">Cell membrane</keyword>
<evidence type="ECO:0000313" key="9">
    <source>
        <dbReference type="Proteomes" id="UP001252875"/>
    </source>
</evidence>
<evidence type="ECO:0000256" key="4">
    <source>
        <dbReference type="ARBA" id="ARBA00022989"/>
    </source>
</evidence>
<evidence type="ECO:0000259" key="7">
    <source>
        <dbReference type="Pfam" id="PF13396"/>
    </source>
</evidence>
<evidence type="ECO:0000256" key="5">
    <source>
        <dbReference type="ARBA" id="ARBA00023136"/>
    </source>
</evidence>
<comment type="caution">
    <text evidence="8">The sequence shown here is derived from an EMBL/GenBank/DDBJ whole genome shotgun (WGS) entry which is preliminary data.</text>
</comment>
<dbReference type="Proteomes" id="UP001252875">
    <property type="component" value="Unassembled WGS sequence"/>
</dbReference>
<organism evidence="8 9">
    <name type="scientific">Enterococcus hulanensis</name>
    <dbReference type="NCBI Taxonomy" id="2559929"/>
    <lineage>
        <taxon>Bacteria</taxon>
        <taxon>Bacillati</taxon>
        <taxon>Bacillota</taxon>
        <taxon>Bacilli</taxon>
        <taxon>Lactobacillales</taxon>
        <taxon>Enterococcaceae</taxon>
        <taxon>Enterococcus</taxon>
    </lineage>
</organism>
<gene>
    <name evidence="8" type="ORF">P7D85_07715</name>
</gene>
<feature type="domain" description="Cardiolipin synthase N-terminal" evidence="7">
    <location>
        <begin position="23"/>
        <end position="66"/>
    </location>
</feature>
<proteinExistence type="predicted"/>
<dbReference type="EMBL" id="JARPYI010000003">
    <property type="protein sequence ID" value="MDT2599658.1"/>
    <property type="molecule type" value="Genomic_DNA"/>
</dbReference>
<evidence type="ECO:0000256" key="1">
    <source>
        <dbReference type="ARBA" id="ARBA00004651"/>
    </source>
</evidence>
<dbReference type="InterPro" id="IPR027379">
    <property type="entry name" value="CLS_N"/>
</dbReference>
<evidence type="ECO:0000313" key="8">
    <source>
        <dbReference type="EMBL" id="MDT2599658.1"/>
    </source>
</evidence>
<evidence type="ECO:0000256" key="2">
    <source>
        <dbReference type="ARBA" id="ARBA00022475"/>
    </source>
</evidence>
<accession>A0ABU3EZD5</accession>
<comment type="subcellular location">
    <subcellularLocation>
        <location evidence="1">Cell membrane</location>
        <topology evidence="1">Multi-pass membrane protein</topology>
    </subcellularLocation>
</comment>
<keyword evidence="5 6" id="KW-0472">Membrane</keyword>
<dbReference type="RefSeq" id="WP_088932478.1">
    <property type="nucleotide sequence ID" value="NZ_JAFLVW010000023.1"/>
</dbReference>
<feature type="transmembrane region" description="Helical" evidence="6">
    <location>
        <begin position="45"/>
        <end position="64"/>
    </location>
</feature>